<dbReference type="Proteomes" id="UP000231701">
    <property type="component" value="Chromosome"/>
</dbReference>
<feature type="transmembrane region" description="Helical" evidence="2">
    <location>
        <begin position="72"/>
        <end position="90"/>
    </location>
</feature>
<gene>
    <name evidence="4" type="ORF">Ga0123461_0731</name>
</gene>
<dbReference type="AlphaFoldDB" id="A0A2K8KWA2"/>
<organism evidence="4 5">
    <name type="scientific">Mariprofundus aestuarium</name>
    <dbReference type="NCBI Taxonomy" id="1921086"/>
    <lineage>
        <taxon>Bacteria</taxon>
        <taxon>Pseudomonadati</taxon>
        <taxon>Pseudomonadota</taxon>
        <taxon>Candidatius Mariprofundia</taxon>
        <taxon>Mariprofundales</taxon>
        <taxon>Mariprofundaceae</taxon>
        <taxon>Mariprofundus</taxon>
    </lineage>
</organism>
<dbReference type="RefSeq" id="WP_100277084.1">
    <property type="nucleotide sequence ID" value="NZ_CP018799.1"/>
</dbReference>
<keyword evidence="5" id="KW-1185">Reference proteome</keyword>
<keyword evidence="2" id="KW-0472">Membrane</keyword>
<feature type="region of interest" description="Disordered" evidence="1">
    <location>
        <begin position="174"/>
        <end position="216"/>
    </location>
</feature>
<evidence type="ECO:0000256" key="2">
    <source>
        <dbReference type="SAM" id="Phobius"/>
    </source>
</evidence>
<evidence type="ECO:0000259" key="3">
    <source>
        <dbReference type="Pfam" id="PF08239"/>
    </source>
</evidence>
<keyword evidence="2" id="KW-0812">Transmembrane</keyword>
<name>A0A2K8KWA2_MARES</name>
<dbReference type="EMBL" id="CP018799">
    <property type="protein sequence ID" value="ATX79155.1"/>
    <property type="molecule type" value="Genomic_DNA"/>
</dbReference>
<evidence type="ECO:0000313" key="4">
    <source>
        <dbReference type="EMBL" id="ATX79155.1"/>
    </source>
</evidence>
<feature type="domain" description="SH3b" evidence="3">
    <location>
        <begin position="125"/>
        <end position="171"/>
    </location>
</feature>
<dbReference type="KEGG" id="maes:Ga0123461_0731"/>
<sequence>MVRKLRLKVHPAEVEKVPPVEGSTPLAEGEDVIEETSAGGEHEDEFGVYNISELNVADSTGKESSSYKVRQTVIGLAIALLLIWLVWPAGEETPAPAKSVVEEEEGRAVAEASGERLTVMLSIGNVRSKPSAGADVLFQLEKDAVVTKLDTKWGWHQIRLDDGRTGWAYQSLFMEPEPAPADPEAKAAPDGAAANEEGAGDSEPIKQPEDPGAAQQ</sequence>
<evidence type="ECO:0000256" key="1">
    <source>
        <dbReference type="SAM" id="MobiDB-lite"/>
    </source>
</evidence>
<dbReference type="InterPro" id="IPR003646">
    <property type="entry name" value="SH3-like_bac-type"/>
</dbReference>
<dbReference type="OrthoDB" id="9148835at2"/>
<evidence type="ECO:0000313" key="5">
    <source>
        <dbReference type="Proteomes" id="UP000231701"/>
    </source>
</evidence>
<proteinExistence type="predicted"/>
<dbReference type="Pfam" id="PF08239">
    <property type="entry name" value="SH3_3"/>
    <property type="match status" value="1"/>
</dbReference>
<reference evidence="4 5" key="1">
    <citation type="submission" date="2016-12" db="EMBL/GenBank/DDBJ databases">
        <title>Isolation and genomic insights into novel planktonic Zetaproteobacteria from stratified waters of the Chesapeake Bay.</title>
        <authorList>
            <person name="McAllister S.M."/>
            <person name="Kato S."/>
            <person name="Chan C.S."/>
            <person name="Chiu B.K."/>
            <person name="Field E.K."/>
        </authorList>
    </citation>
    <scope>NUCLEOTIDE SEQUENCE [LARGE SCALE GENOMIC DNA]</scope>
    <source>
        <strain evidence="4 5">CP-5</strain>
    </source>
</reference>
<keyword evidence="2" id="KW-1133">Transmembrane helix</keyword>
<feature type="compositionally biased region" description="Low complexity" evidence="1">
    <location>
        <begin position="186"/>
        <end position="197"/>
    </location>
</feature>
<accession>A0A2K8KWA2</accession>
<dbReference type="Gene3D" id="2.30.30.40">
    <property type="entry name" value="SH3 Domains"/>
    <property type="match status" value="1"/>
</dbReference>
<protein>
    <submittedName>
        <fullName evidence="4">SH3 domain-containing protein</fullName>
    </submittedName>
</protein>